<keyword evidence="3" id="KW-1185">Reference proteome</keyword>
<comment type="caution">
    <text evidence="2">The sequence shown here is derived from an EMBL/GenBank/DDBJ whole genome shotgun (WGS) entry which is preliminary data.</text>
</comment>
<feature type="compositionally biased region" description="Basic and acidic residues" evidence="1">
    <location>
        <begin position="1"/>
        <end position="17"/>
    </location>
</feature>
<dbReference type="Proteomes" id="UP001602058">
    <property type="component" value="Unassembled WGS sequence"/>
</dbReference>
<proteinExistence type="predicted"/>
<name>A0ABW6UPL1_9ACTN</name>
<reference evidence="2 3" key="1">
    <citation type="submission" date="2024-10" db="EMBL/GenBank/DDBJ databases">
        <title>The Natural Products Discovery Center: Release of the First 8490 Sequenced Strains for Exploring Actinobacteria Biosynthetic Diversity.</title>
        <authorList>
            <person name="Kalkreuter E."/>
            <person name="Kautsar S.A."/>
            <person name="Yang D."/>
            <person name="Bader C.D."/>
            <person name="Teijaro C.N."/>
            <person name="Fluegel L."/>
            <person name="Davis C.M."/>
            <person name="Simpson J.R."/>
            <person name="Lauterbach L."/>
            <person name="Steele A.D."/>
            <person name="Gui C."/>
            <person name="Meng S."/>
            <person name="Li G."/>
            <person name="Viehrig K."/>
            <person name="Ye F."/>
            <person name="Su P."/>
            <person name="Kiefer A.F."/>
            <person name="Nichols A."/>
            <person name="Cepeda A.J."/>
            <person name="Yan W."/>
            <person name="Fan B."/>
            <person name="Jiang Y."/>
            <person name="Adhikari A."/>
            <person name="Zheng C.-J."/>
            <person name="Schuster L."/>
            <person name="Cowan T.M."/>
            <person name="Smanski M.J."/>
            <person name="Chevrette M.G."/>
            <person name="De Carvalho L.P.S."/>
            <person name="Shen B."/>
        </authorList>
    </citation>
    <scope>NUCLEOTIDE SEQUENCE [LARGE SCALE GENOMIC DNA]</scope>
    <source>
        <strain evidence="2 3">NPDC001390</strain>
    </source>
</reference>
<gene>
    <name evidence="2" type="ORF">ACFY1D_22200</name>
</gene>
<dbReference type="RefSeq" id="WP_350951479.1">
    <property type="nucleotide sequence ID" value="NZ_JBEOYX010000002.1"/>
</dbReference>
<accession>A0ABW6UPL1</accession>
<dbReference type="EMBL" id="JBIAWJ010000011">
    <property type="protein sequence ID" value="MFF4524105.1"/>
    <property type="molecule type" value="Genomic_DNA"/>
</dbReference>
<evidence type="ECO:0000313" key="2">
    <source>
        <dbReference type="EMBL" id="MFF4524105.1"/>
    </source>
</evidence>
<organism evidence="2 3">
    <name type="scientific">Streptomyces bluensis</name>
    <dbReference type="NCBI Taxonomy" id="33897"/>
    <lineage>
        <taxon>Bacteria</taxon>
        <taxon>Bacillati</taxon>
        <taxon>Actinomycetota</taxon>
        <taxon>Actinomycetes</taxon>
        <taxon>Kitasatosporales</taxon>
        <taxon>Streptomycetaceae</taxon>
        <taxon>Streptomyces</taxon>
    </lineage>
</organism>
<sequence length="66" mass="7330">MSEKQRPNWTDMRREDFEAPPQAKPAPPGQMQLFEAGPTRAKPKPRPQADCPAGTLSLLDILSAEE</sequence>
<feature type="region of interest" description="Disordered" evidence="1">
    <location>
        <begin position="1"/>
        <end position="66"/>
    </location>
</feature>
<protein>
    <submittedName>
        <fullName evidence="2">Uncharacterized protein</fullName>
    </submittedName>
</protein>
<evidence type="ECO:0000256" key="1">
    <source>
        <dbReference type="SAM" id="MobiDB-lite"/>
    </source>
</evidence>
<evidence type="ECO:0000313" key="3">
    <source>
        <dbReference type="Proteomes" id="UP001602058"/>
    </source>
</evidence>